<sequence>MICADACLALFRGFVQDRTERLRQDQGLNSKIPPALLYIGCRGLEHALYAADLQGWQDSGAVEVCYAYSRHGAEPDGHLGYVQDRVWADRDELVRVWGDGAMVYVCGNWVVSHGVRDLMQRIYREQAKKRLASGSVTFWMAISE</sequence>
<dbReference type="GO" id="GO:0003958">
    <property type="term" value="F:NADPH-hemoprotein reductase activity"/>
    <property type="evidence" value="ECO:0007669"/>
    <property type="project" value="TreeGrafter"/>
</dbReference>
<dbReference type="EMBL" id="LCUC01000979">
    <property type="protein sequence ID" value="KKY29333.1"/>
    <property type="molecule type" value="Genomic_DNA"/>
</dbReference>
<keyword evidence="1" id="KW-0285">Flavoprotein</keyword>
<comment type="caution">
    <text evidence="3">The sequence shown here is derived from an EMBL/GenBank/DDBJ whole genome shotgun (WGS) entry which is preliminary data.</text>
</comment>
<keyword evidence="4" id="KW-1185">Reference proteome</keyword>
<dbReference type="Gene3D" id="3.40.50.80">
    <property type="entry name" value="Nucleotide-binding domain of ferredoxin-NADP reductase (FNR) module"/>
    <property type="match status" value="1"/>
</dbReference>
<dbReference type="GO" id="GO:0010181">
    <property type="term" value="F:FMN binding"/>
    <property type="evidence" value="ECO:0007669"/>
    <property type="project" value="TreeGrafter"/>
</dbReference>
<evidence type="ECO:0000256" key="1">
    <source>
        <dbReference type="ARBA" id="ARBA00022630"/>
    </source>
</evidence>
<dbReference type="PANTHER" id="PTHR19384">
    <property type="entry name" value="NITRIC OXIDE SYNTHASE-RELATED"/>
    <property type="match status" value="1"/>
</dbReference>
<dbReference type="InterPro" id="IPR001433">
    <property type="entry name" value="OxRdtase_FAD/NAD-bd"/>
</dbReference>
<evidence type="ECO:0000313" key="4">
    <source>
        <dbReference type="Proteomes" id="UP000034680"/>
    </source>
</evidence>
<accession>A0A0G2H212</accession>
<evidence type="ECO:0000313" key="3">
    <source>
        <dbReference type="EMBL" id="KKY29333.1"/>
    </source>
</evidence>
<dbReference type="OrthoDB" id="5243172at2759"/>
<proteinExistence type="predicted"/>
<dbReference type="Pfam" id="PF00175">
    <property type="entry name" value="NAD_binding_1"/>
    <property type="match status" value="1"/>
</dbReference>
<dbReference type="Proteomes" id="UP000034680">
    <property type="component" value="Unassembled WGS sequence"/>
</dbReference>
<dbReference type="STRING" id="1214573.A0A0G2H212"/>
<dbReference type="PANTHER" id="PTHR19384:SF127">
    <property type="entry name" value="BIFUNCTIONAL CYTOCHROME P450_NADPH--P450 REDUCTASE"/>
    <property type="match status" value="1"/>
</dbReference>
<gene>
    <name evidence="3" type="ORF">UCDDA912_g10745</name>
</gene>
<feature type="domain" description="Oxidoreductase FAD/NAD(P)-binding" evidence="2">
    <location>
        <begin position="1"/>
        <end position="108"/>
    </location>
</feature>
<name>A0A0G2H212_9PEZI</name>
<protein>
    <submittedName>
        <fullName evidence="3">Putative bifunctional p-450/nadph-p450 reductase</fullName>
    </submittedName>
</protein>
<dbReference type="GO" id="GO:0005829">
    <property type="term" value="C:cytosol"/>
    <property type="evidence" value="ECO:0007669"/>
    <property type="project" value="TreeGrafter"/>
</dbReference>
<dbReference type="SUPFAM" id="SSF52343">
    <property type="entry name" value="Ferredoxin reductase-like, C-terminal NADP-linked domain"/>
    <property type="match status" value="1"/>
</dbReference>
<organism evidence="3 4">
    <name type="scientific">Diaporthe ampelina</name>
    <dbReference type="NCBI Taxonomy" id="1214573"/>
    <lineage>
        <taxon>Eukaryota</taxon>
        <taxon>Fungi</taxon>
        <taxon>Dikarya</taxon>
        <taxon>Ascomycota</taxon>
        <taxon>Pezizomycotina</taxon>
        <taxon>Sordariomycetes</taxon>
        <taxon>Sordariomycetidae</taxon>
        <taxon>Diaporthales</taxon>
        <taxon>Diaporthaceae</taxon>
        <taxon>Diaporthe</taxon>
    </lineage>
</organism>
<reference evidence="3 4" key="2">
    <citation type="submission" date="2015-05" db="EMBL/GenBank/DDBJ databases">
        <authorList>
            <person name="Morales-Cruz A."/>
            <person name="Amrine K.C."/>
            <person name="Cantu D."/>
        </authorList>
    </citation>
    <scope>NUCLEOTIDE SEQUENCE [LARGE SCALE GENOMIC DNA]</scope>
    <source>
        <strain evidence="3">DA912</strain>
    </source>
</reference>
<dbReference type="InterPro" id="IPR039261">
    <property type="entry name" value="FNR_nucleotide-bd"/>
</dbReference>
<dbReference type="GO" id="GO:0050660">
    <property type="term" value="F:flavin adenine dinucleotide binding"/>
    <property type="evidence" value="ECO:0007669"/>
    <property type="project" value="TreeGrafter"/>
</dbReference>
<evidence type="ECO:0000259" key="2">
    <source>
        <dbReference type="Pfam" id="PF00175"/>
    </source>
</evidence>
<dbReference type="AlphaFoldDB" id="A0A0G2H212"/>
<reference evidence="3 4" key="1">
    <citation type="submission" date="2015-05" db="EMBL/GenBank/DDBJ databases">
        <title>Distinctive expansion of gene families associated with plant cell wall degradation and secondary metabolism in the genomes of grapevine trunk pathogens.</title>
        <authorList>
            <person name="Lawrence D.P."/>
            <person name="Travadon R."/>
            <person name="Rolshausen P.E."/>
            <person name="Baumgartner K."/>
        </authorList>
    </citation>
    <scope>NUCLEOTIDE SEQUENCE [LARGE SCALE GENOMIC DNA]</scope>
    <source>
        <strain evidence="3">DA912</strain>
    </source>
</reference>